<evidence type="ECO:0000256" key="2">
    <source>
        <dbReference type="ARBA" id="ARBA00022857"/>
    </source>
</evidence>
<dbReference type="InterPro" id="IPR013752">
    <property type="entry name" value="KPA_reductase"/>
</dbReference>
<dbReference type="SUPFAM" id="SSF48179">
    <property type="entry name" value="6-phosphogluconate dehydrogenase C-terminal domain-like"/>
    <property type="match status" value="1"/>
</dbReference>
<sequence>MEIIGGREGRVSTEGSAVERRAFEGPEKRRAVAEDTGAKTDKHEDSVAEFRLDGSPSTPNDYISVAGGDVGAQEPERDIEATALQHQRQGTRWFHPVALTSEEVEVGDESDTPVSDQPILAAIEEHNQLEEGDAHSADSRATSLITDTEDGIQDDLQDIEEVDSKVSQSLPSFKEIPPAQENSDTADSSVALPATNPGQDTHNAAQDIRASGAEATQISRDSERGPRDNPEISESMDFLNDKSSRLDLDSQARLELEQAPINRTIHILGLAAAGKYIAHSIASLPFAPPVTLLMHRPLMMQLWHDEGAAIRVMKGEKLKTQSNFHIESSADFGDGEAPQRYPGFGPNLEHTAEPPTYPIDTLIVTTESYRTVSALRAVKNRLRKGSIVFLVNDGLGLVEKLNETVFTDPSYRPIYILGNMTHTLHSTERQYTLIEKKIGRLECSKLPQVLVSRRERWDAPVIIREDYSWNPYASHLVGTLARTPELCTLTLGHKWFIEKRLEDLAAGAVIGPLSVLFDCSNDLLLYNYSASQIMKPLIAEISRVIRNLPELQSFDNLDKRFNVKRLNAIITSKIMKTGNNTSTMLQRVRAGHRTDIDYFNGYIERRARELRIYTPRNHMIIDMVKGKGQARSREINNYIPFQDRY</sequence>
<dbReference type="InterPro" id="IPR008927">
    <property type="entry name" value="6-PGluconate_DH-like_C_sf"/>
</dbReference>
<organism evidence="7 8">
    <name type="scientific">Rhynchosporium agropyri</name>
    <dbReference type="NCBI Taxonomy" id="914238"/>
    <lineage>
        <taxon>Eukaryota</taxon>
        <taxon>Fungi</taxon>
        <taxon>Dikarya</taxon>
        <taxon>Ascomycota</taxon>
        <taxon>Pezizomycotina</taxon>
        <taxon>Leotiomycetes</taxon>
        <taxon>Helotiales</taxon>
        <taxon>Ploettnerulaceae</taxon>
        <taxon>Rhynchosporium</taxon>
    </lineage>
</organism>
<dbReference type="GO" id="GO:0005739">
    <property type="term" value="C:mitochondrion"/>
    <property type="evidence" value="ECO:0007669"/>
    <property type="project" value="TreeGrafter"/>
</dbReference>
<dbReference type="InterPro" id="IPR013328">
    <property type="entry name" value="6PGD_dom2"/>
</dbReference>
<dbReference type="AlphaFoldDB" id="A0A1E1KJQ5"/>
<gene>
    <name evidence="7" type="ORF">RAG0_07062</name>
</gene>
<keyword evidence="8" id="KW-1185">Reference proteome</keyword>
<evidence type="ECO:0000259" key="5">
    <source>
        <dbReference type="Pfam" id="PF02558"/>
    </source>
</evidence>
<dbReference type="InterPro" id="IPR050838">
    <property type="entry name" value="Ketopantoate_reductase"/>
</dbReference>
<evidence type="ECO:0008006" key="9">
    <source>
        <dbReference type="Google" id="ProtNLM"/>
    </source>
</evidence>
<feature type="region of interest" description="Disordered" evidence="4">
    <location>
        <begin position="50"/>
        <end position="69"/>
    </location>
</feature>
<dbReference type="PANTHER" id="PTHR43765:SF2">
    <property type="entry name" value="2-DEHYDROPANTOATE 2-REDUCTASE"/>
    <property type="match status" value="1"/>
</dbReference>
<dbReference type="Gene3D" id="1.10.1040.10">
    <property type="entry name" value="N-(1-d-carboxylethyl)-l-norvaline Dehydrogenase, domain 2"/>
    <property type="match status" value="1"/>
</dbReference>
<dbReference type="Proteomes" id="UP000178912">
    <property type="component" value="Unassembled WGS sequence"/>
</dbReference>
<feature type="region of interest" description="Disordered" evidence="4">
    <location>
        <begin position="1"/>
        <end position="45"/>
    </location>
</feature>
<feature type="region of interest" description="Disordered" evidence="4">
    <location>
        <begin position="126"/>
        <end position="235"/>
    </location>
</feature>
<dbReference type="EMBL" id="FJUX01000035">
    <property type="protein sequence ID" value="CZS98277.1"/>
    <property type="molecule type" value="Genomic_DNA"/>
</dbReference>
<proteinExistence type="inferred from homology"/>
<feature type="compositionally biased region" description="Acidic residues" evidence="4">
    <location>
        <begin position="147"/>
        <end position="161"/>
    </location>
</feature>
<dbReference type="GO" id="GO:0050661">
    <property type="term" value="F:NADP binding"/>
    <property type="evidence" value="ECO:0007669"/>
    <property type="project" value="TreeGrafter"/>
</dbReference>
<feature type="domain" description="Ketopantoate reductase N-terminal" evidence="5">
    <location>
        <begin position="265"/>
        <end position="427"/>
    </location>
</feature>
<evidence type="ECO:0000313" key="7">
    <source>
        <dbReference type="EMBL" id="CZS98277.1"/>
    </source>
</evidence>
<dbReference type="Gene3D" id="3.40.50.720">
    <property type="entry name" value="NAD(P)-binding Rossmann-like Domain"/>
    <property type="match status" value="1"/>
</dbReference>
<dbReference type="Pfam" id="PF02558">
    <property type="entry name" value="ApbA"/>
    <property type="match status" value="1"/>
</dbReference>
<dbReference type="Pfam" id="PF08546">
    <property type="entry name" value="ApbA_C"/>
    <property type="match status" value="1"/>
</dbReference>
<evidence type="ECO:0000256" key="3">
    <source>
        <dbReference type="ARBA" id="ARBA00023002"/>
    </source>
</evidence>
<keyword evidence="3" id="KW-0560">Oxidoreductase</keyword>
<feature type="domain" description="Ketopantoate reductase C-terminal" evidence="6">
    <location>
        <begin position="498"/>
        <end position="627"/>
    </location>
</feature>
<dbReference type="InterPro" id="IPR013332">
    <property type="entry name" value="KPR_N"/>
</dbReference>
<comment type="similarity">
    <text evidence="1">Belongs to the ketopantoate reductase family.</text>
</comment>
<evidence type="ECO:0000259" key="6">
    <source>
        <dbReference type="Pfam" id="PF08546"/>
    </source>
</evidence>
<dbReference type="PANTHER" id="PTHR43765">
    <property type="entry name" value="2-DEHYDROPANTOATE 2-REDUCTASE-RELATED"/>
    <property type="match status" value="1"/>
</dbReference>
<feature type="compositionally biased region" description="Basic and acidic residues" evidence="4">
    <location>
        <begin position="220"/>
        <end position="230"/>
    </location>
</feature>
<dbReference type="OrthoDB" id="73846at2759"/>
<keyword evidence="2" id="KW-0521">NADP</keyword>
<name>A0A1E1KJQ5_9HELO</name>
<evidence type="ECO:0000313" key="8">
    <source>
        <dbReference type="Proteomes" id="UP000178912"/>
    </source>
</evidence>
<protein>
    <recommendedName>
        <fullName evidence="9">2-dehydropantoate 2-reductase</fullName>
    </recommendedName>
</protein>
<evidence type="ECO:0000256" key="4">
    <source>
        <dbReference type="SAM" id="MobiDB-lite"/>
    </source>
</evidence>
<evidence type="ECO:0000256" key="1">
    <source>
        <dbReference type="ARBA" id="ARBA00007870"/>
    </source>
</evidence>
<feature type="compositionally biased region" description="Basic and acidic residues" evidence="4">
    <location>
        <begin position="126"/>
        <end position="138"/>
    </location>
</feature>
<reference evidence="8" key="1">
    <citation type="submission" date="2016-03" db="EMBL/GenBank/DDBJ databases">
        <authorList>
            <person name="Guldener U."/>
        </authorList>
    </citation>
    <scope>NUCLEOTIDE SEQUENCE [LARGE SCALE GENOMIC DNA]</scope>
    <source>
        <strain evidence="8">04CH-RAC-A.6.1</strain>
    </source>
</reference>
<accession>A0A1E1KJQ5</accession>
<dbReference type="GO" id="GO:0008677">
    <property type="term" value="F:2-dehydropantoate 2-reductase activity"/>
    <property type="evidence" value="ECO:0007669"/>
    <property type="project" value="TreeGrafter"/>
</dbReference>